<name>A0A0S3RF98_PHAAN</name>
<gene>
    <name evidence="1" type="primary">Vigan.02G191100</name>
    <name evidence="1" type="ORF">VIGAN_02191100</name>
</gene>
<sequence length="179" mass="19357">MEAVHAALICLGGGAFNFGGSTRSTHVGSKVSPAALELTAARHAQQIKKEAAHPFFIQLLKELTDSPAICFRGLHTRCPALEGQQHTEESKGLHVLLKRPGGAWRKMKGFKRTAAGIGGPWTNEIRSVQAHERRRVVQPPPGKIGRIHSLFGRSSMLLREGVSRPRAGVAATLILVFGF</sequence>
<accession>A0A0S3RF98</accession>
<dbReference type="AlphaFoldDB" id="A0A0S3RF98"/>
<reference evidence="1 2" key="1">
    <citation type="journal article" date="2015" name="Sci. Rep.">
        <title>The power of single molecule real-time sequencing technology in the de novo assembly of a eukaryotic genome.</title>
        <authorList>
            <person name="Sakai H."/>
            <person name="Naito K."/>
            <person name="Ogiso-Tanaka E."/>
            <person name="Takahashi Y."/>
            <person name="Iseki K."/>
            <person name="Muto C."/>
            <person name="Satou K."/>
            <person name="Teruya K."/>
            <person name="Shiroma A."/>
            <person name="Shimoji M."/>
            <person name="Hirano T."/>
            <person name="Itoh T."/>
            <person name="Kaga A."/>
            <person name="Tomooka N."/>
        </authorList>
    </citation>
    <scope>NUCLEOTIDE SEQUENCE [LARGE SCALE GENOMIC DNA]</scope>
    <source>
        <strain evidence="2">cv. Shumari</strain>
    </source>
</reference>
<dbReference type="Proteomes" id="UP000291084">
    <property type="component" value="Chromosome 2"/>
</dbReference>
<organism evidence="1 2">
    <name type="scientific">Vigna angularis var. angularis</name>
    <dbReference type="NCBI Taxonomy" id="157739"/>
    <lineage>
        <taxon>Eukaryota</taxon>
        <taxon>Viridiplantae</taxon>
        <taxon>Streptophyta</taxon>
        <taxon>Embryophyta</taxon>
        <taxon>Tracheophyta</taxon>
        <taxon>Spermatophyta</taxon>
        <taxon>Magnoliopsida</taxon>
        <taxon>eudicotyledons</taxon>
        <taxon>Gunneridae</taxon>
        <taxon>Pentapetalae</taxon>
        <taxon>rosids</taxon>
        <taxon>fabids</taxon>
        <taxon>Fabales</taxon>
        <taxon>Fabaceae</taxon>
        <taxon>Papilionoideae</taxon>
        <taxon>50 kb inversion clade</taxon>
        <taxon>NPAAA clade</taxon>
        <taxon>indigoferoid/millettioid clade</taxon>
        <taxon>Phaseoleae</taxon>
        <taxon>Vigna</taxon>
    </lineage>
</organism>
<keyword evidence="2" id="KW-1185">Reference proteome</keyword>
<proteinExistence type="predicted"/>
<evidence type="ECO:0000313" key="2">
    <source>
        <dbReference type="Proteomes" id="UP000291084"/>
    </source>
</evidence>
<evidence type="ECO:0000313" key="1">
    <source>
        <dbReference type="EMBL" id="BAT79094.1"/>
    </source>
</evidence>
<dbReference type="EMBL" id="AP015035">
    <property type="protein sequence ID" value="BAT79094.1"/>
    <property type="molecule type" value="Genomic_DNA"/>
</dbReference>
<protein>
    <submittedName>
        <fullName evidence="1">Uncharacterized protein</fullName>
    </submittedName>
</protein>